<feature type="compositionally biased region" description="Polar residues" evidence="1">
    <location>
        <begin position="1107"/>
        <end position="1123"/>
    </location>
</feature>
<keyword evidence="3" id="KW-1185">Reference proteome</keyword>
<feature type="compositionally biased region" description="Basic and acidic residues" evidence="1">
    <location>
        <begin position="1433"/>
        <end position="1444"/>
    </location>
</feature>
<feature type="compositionally biased region" description="Basic and acidic residues" evidence="1">
    <location>
        <begin position="1348"/>
        <end position="1357"/>
    </location>
</feature>
<feature type="compositionally biased region" description="Polar residues" evidence="1">
    <location>
        <begin position="973"/>
        <end position="988"/>
    </location>
</feature>
<feature type="region of interest" description="Disordered" evidence="1">
    <location>
        <begin position="628"/>
        <end position="687"/>
    </location>
</feature>
<protein>
    <submittedName>
        <fullName evidence="2">Uncharacterized protein</fullName>
    </submittedName>
</protein>
<name>A0A0F8A150_9HYPO</name>
<dbReference type="OrthoDB" id="3941926at2759"/>
<feature type="compositionally biased region" description="Low complexity" evidence="1">
    <location>
        <begin position="1550"/>
        <end position="1574"/>
    </location>
</feature>
<organism evidence="2 3">
    <name type="scientific">Hirsutella minnesotensis 3608</name>
    <dbReference type="NCBI Taxonomy" id="1043627"/>
    <lineage>
        <taxon>Eukaryota</taxon>
        <taxon>Fungi</taxon>
        <taxon>Dikarya</taxon>
        <taxon>Ascomycota</taxon>
        <taxon>Pezizomycotina</taxon>
        <taxon>Sordariomycetes</taxon>
        <taxon>Hypocreomycetidae</taxon>
        <taxon>Hypocreales</taxon>
        <taxon>Ophiocordycipitaceae</taxon>
        <taxon>Hirsutella</taxon>
    </lineage>
</organism>
<feature type="compositionally biased region" description="Basic and acidic residues" evidence="1">
    <location>
        <begin position="1617"/>
        <end position="1627"/>
    </location>
</feature>
<feature type="compositionally biased region" description="Polar residues" evidence="1">
    <location>
        <begin position="379"/>
        <end position="393"/>
    </location>
</feature>
<feature type="compositionally biased region" description="Polar residues" evidence="1">
    <location>
        <begin position="471"/>
        <end position="490"/>
    </location>
</feature>
<feature type="compositionally biased region" description="Polar residues" evidence="1">
    <location>
        <begin position="944"/>
        <end position="960"/>
    </location>
</feature>
<feature type="compositionally biased region" description="Polar residues" evidence="1">
    <location>
        <begin position="1666"/>
        <end position="1683"/>
    </location>
</feature>
<proteinExistence type="predicted"/>
<sequence>MAAPTGTASFDATPYTALEAPHTVLNPVTFPKVYSNTQPTHHQAVFAHFYPNGLPVTYNLMNGHDSAGFPSYYLENHLPIRFYTHPPRQALAKFSTMFGHKRFEKAGNILPARRVHLWTKDEIQSVCNSLRIVFWTEIRTLRQPARWDDLWEYFDAYDLYHYGALNLWNVINTLFDENKTISMSYRVDRSVEIGHFTDEWVKIPGNHEKLMQWDGSRGPILAVLSTEDWKQIRNLANDETSLIISALHYRRDWLLSGGQRHYMAPADLSTAYQTGNLVNWLSNAQVLGDNGLPQLPASEPVDHSPSKMNAAAPCFTMNGSHYYHPEGSNAPRPAVEQLRKSSEAVSVKADPTIAENGVVVAMGSSKPPPGWEKRACADTSVTASAPDAGTQQAKDAAVAIPVDAKSQQTVGEGAQPVHHEGQPSQESKTDASTNPAQVTVSFPKADVSIRSPNKSQKKRNTKRNERKTEQAHQSNNREPGTDQEQNITNKEASEVNKGEKTPMSLDERPKTSPEGPPTTPAIVVSTDRVVSLPPPQTDHQSYQTQHGDQSTAQHETRHLSSGRMPQGHQPGAMPAQYMGSSAPGLPPRPVFVNSQQRNYTAPGPAQGGFGPSMTESTRHVVENQYHTRNGNSHATHRGGSWHGGHHHKGRARGNSFGPRNDGGYAQSAGETQYAQSRRDDRTSRQNNWGFDAASYTESYVNGVCLNGERNNSGQNRFAYRPCACEQCGKRNRSVFVRVNEPAETPIMDVQARLKGGLGLKFGEVEEVLPYHVLGGMAFIVRFVKESSVPDALAFQGGPIPEKRISLYISAVFRSKWINYTWRTREGPDARDQHPQEMPVGQAQIAAGYHIPQGNGGMTSAPQLASYPEYYDVPHLHPVKRFAADSTTDVPMDRSESKQEKMPDSPSGHYSMTQANAPSEPRGEAPEPSNNSSHESFKAGVDTAPQEQTVASNDDQSQSKSLSEEALPDDILFTEQTVASQNEQAQSKPPSEEVLPDGITLTEQEPGTPESKQKGSPAMKARVALPPSSPVKKGTYEKASSSLESQPLPAKSEQTLESEQLENKPKAAMEASEKSAVVPKSAEHTTRKVQEARPFKPAVADQPHKHSTAMQQKRPSAETENAQKSVEIDAAENVQAPSEAEKRKPSTEVKARSGEVFDSQPGDLEPKAGKQPALVAVTEEEPVTGAGGAPKAQPKLEKVIERRFPIFTEEEIRARKQSWNRIPMPLKANKVGKPIATVTETVGGKVKQGELISKLTIALSKDDSLEPATSTEKASEDGSATGQTKNGDSKTTVQEVSEQSDETDAQRTEKPAGSPSKPRASTTDSANQDPSEKAMLKDAPTKSHTPKPSGKDVMHKFTELLGTGSNSGKAVDIASKVSKDSMHARDGSVSSGPDYNHDTIRRKHKKNNRKFKHGGQSAATSQTEAAQAGHSRAVSREESRGEDQTSKTVPDEQAASGGSAAPSTFRSAKEKGTEAPVEEDNKAVRGTDSGSSAAKDLSASQENRPQSNAPKPRHARHDSKQGYRANAGGSLRMQKTRRNQPQASLMQTIESPGPSTGTIASPSSSSSELISRNNSDANLDRQEQQDTRKGAQKTAVLNPLASVFVSPPQTVEGGNETRNPRGEDRGGLNKEPNTDPTSSPSKRSKMRRPQAPSHRGDPKSRDGLQPQGAQSKQGADQRTSNEATGSGAKRGSGAETGKPQGFRKKNDFGNDSKKQHAKSSETSEAKQQPKKDLAADEWPSLPKSDSNAQGSTMTPPTSPWTTKKQAAADTTKTQGPSTPVKGKTGLGQGKRA</sequence>
<feature type="compositionally biased region" description="Basic and acidic residues" evidence="1">
    <location>
        <begin position="1060"/>
        <end position="1072"/>
    </location>
</feature>
<evidence type="ECO:0000313" key="2">
    <source>
        <dbReference type="EMBL" id="KJZ75872.1"/>
    </source>
</evidence>
<dbReference type="EMBL" id="KQ030514">
    <property type="protein sequence ID" value="KJZ75872.1"/>
    <property type="molecule type" value="Genomic_DNA"/>
</dbReference>
<evidence type="ECO:0000256" key="1">
    <source>
        <dbReference type="SAM" id="MobiDB-lite"/>
    </source>
</evidence>
<gene>
    <name evidence="2" type="ORF">HIM_04696</name>
</gene>
<feature type="compositionally biased region" description="Basic and acidic residues" evidence="1">
    <location>
        <begin position="1329"/>
        <end position="1340"/>
    </location>
</feature>
<feature type="region of interest" description="Disordered" evidence="1">
    <location>
        <begin position="325"/>
        <end position="346"/>
    </location>
</feature>
<feature type="compositionally biased region" description="Polar residues" evidence="1">
    <location>
        <begin position="1318"/>
        <end position="1328"/>
    </location>
</feature>
<feature type="compositionally biased region" description="Basic and acidic residues" evidence="1">
    <location>
        <begin position="1080"/>
        <end position="1093"/>
    </location>
</feature>
<feature type="compositionally biased region" description="Basic and acidic residues" evidence="1">
    <location>
        <begin position="1138"/>
        <end position="1154"/>
    </location>
</feature>
<feature type="compositionally biased region" description="Basic and acidic residues" evidence="1">
    <location>
        <begin position="1376"/>
        <end position="1385"/>
    </location>
</feature>
<feature type="region of interest" description="Disordered" evidence="1">
    <location>
        <begin position="881"/>
        <end position="1171"/>
    </location>
</feature>
<feature type="region of interest" description="Disordered" evidence="1">
    <location>
        <begin position="1255"/>
        <end position="1791"/>
    </location>
</feature>
<feature type="compositionally biased region" description="Basic residues" evidence="1">
    <location>
        <begin position="1399"/>
        <end position="1412"/>
    </location>
</feature>
<feature type="compositionally biased region" description="Polar residues" evidence="1">
    <location>
        <begin position="907"/>
        <end position="916"/>
    </location>
</feature>
<feature type="compositionally biased region" description="Polar residues" evidence="1">
    <location>
        <begin position="1266"/>
        <end position="1296"/>
    </location>
</feature>
<feature type="compositionally biased region" description="Basic and acidic residues" evidence="1">
    <location>
        <begin position="491"/>
        <end position="511"/>
    </location>
</feature>
<feature type="compositionally biased region" description="Polar residues" evidence="1">
    <location>
        <begin position="537"/>
        <end position="553"/>
    </location>
</feature>
<feature type="compositionally biased region" description="Basic and acidic residues" evidence="1">
    <location>
        <begin position="890"/>
        <end position="902"/>
    </location>
</feature>
<feature type="compositionally biased region" description="Basic and acidic residues" evidence="1">
    <location>
        <begin position="1577"/>
        <end position="1588"/>
    </location>
</feature>
<feature type="compositionally biased region" description="Basic and acidic residues" evidence="1">
    <location>
        <begin position="1703"/>
        <end position="1733"/>
    </location>
</feature>
<feature type="compositionally biased region" description="Polar residues" evidence="1">
    <location>
        <begin position="1538"/>
        <end position="1549"/>
    </location>
</feature>
<feature type="compositionally biased region" description="Polar residues" evidence="1">
    <location>
        <begin position="1487"/>
        <end position="1508"/>
    </location>
</feature>
<dbReference type="Proteomes" id="UP000054481">
    <property type="component" value="Unassembled WGS sequence"/>
</dbReference>
<feature type="compositionally biased region" description="Low complexity" evidence="1">
    <location>
        <begin position="1750"/>
        <end position="1773"/>
    </location>
</feature>
<evidence type="ECO:0000313" key="3">
    <source>
        <dbReference type="Proteomes" id="UP000054481"/>
    </source>
</evidence>
<feature type="compositionally biased region" description="Basic and acidic residues" evidence="1">
    <location>
        <begin position="1466"/>
        <end position="1484"/>
    </location>
</feature>
<feature type="region of interest" description="Disordered" evidence="1">
    <location>
        <begin position="363"/>
        <end position="583"/>
    </location>
</feature>
<feature type="compositionally biased region" description="Polar residues" evidence="1">
    <location>
        <begin position="422"/>
        <end position="440"/>
    </location>
</feature>
<accession>A0A0F8A150</accession>
<reference evidence="2 3" key="1">
    <citation type="journal article" date="2014" name="Genome Biol. Evol.">
        <title>Comparative genomics and transcriptomics analyses reveal divergent lifestyle features of nematode endoparasitic fungus Hirsutella minnesotensis.</title>
        <authorList>
            <person name="Lai Y."/>
            <person name="Liu K."/>
            <person name="Zhang X."/>
            <person name="Zhang X."/>
            <person name="Li K."/>
            <person name="Wang N."/>
            <person name="Shu C."/>
            <person name="Wu Y."/>
            <person name="Wang C."/>
            <person name="Bushley K.E."/>
            <person name="Xiang M."/>
            <person name="Liu X."/>
        </authorList>
    </citation>
    <scope>NUCLEOTIDE SEQUENCE [LARGE SCALE GENOMIC DNA]</scope>
    <source>
        <strain evidence="2 3">3608</strain>
    </source>
</reference>
<feature type="compositionally biased region" description="Low complexity" evidence="1">
    <location>
        <begin position="1415"/>
        <end position="1427"/>
    </location>
</feature>